<evidence type="ECO:0000313" key="9">
    <source>
        <dbReference type="EMBL" id="JAD07630.1"/>
    </source>
</evidence>
<keyword evidence="5" id="KW-0479">Metal-binding</keyword>
<name>A0A0A1XA69_ZEUCU</name>
<keyword evidence="7" id="KW-0539">Nucleus</keyword>
<evidence type="ECO:0000256" key="4">
    <source>
        <dbReference type="ARBA" id="ARBA00022722"/>
    </source>
</evidence>
<evidence type="ECO:0000256" key="3">
    <source>
        <dbReference type="ARBA" id="ARBA00006958"/>
    </source>
</evidence>
<evidence type="ECO:0000256" key="6">
    <source>
        <dbReference type="ARBA" id="ARBA00022801"/>
    </source>
</evidence>
<dbReference type="InterPro" id="IPR045249">
    <property type="entry name" value="HARBI1-like"/>
</dbReference>
<dbReference type="GO" id="GO:0016787">
    <property type="term" value="F:hydrolase activity"/>
    <property type="evidence" value="ECO:0007669"/>
    <property type="project" value="UniProtKB-KW"/>
</dbReference>
<protein>
    <submittedName>
        <fullName evidence="9">Putative nuclease HARBI1</fullName>
    </submittedName>
</protein>
<evidence type="ECO:0000256" key="2">
    <source>
        <dbReference type="ARBA" id="ARBA00004123"/>
    </source>
</evidence>
<accession>A0A0A1XA69</accession>
<dbReference type="Pfam" id="PF13359">
    <property type="entry name" value="DDE_Tnp_4"/>
    <property type="match status" value="1"/>
</dbReference>
<dbReference type="GO" id="GO:0005634">
    <property type="term" value="C:nucleus"/>
    <property type="evidence" value="ECO:0007669"/>
    <property type="project" value="UniProtKB-SubCell"/>
</dbReference>
<comment type="cofactor">
    <cofactor evidence="1">
        <name>a divalent metal cation</name>
        <dbReference type="ChEBI" id="CHEBI:60240"/>
    </cofactor>
</comment>
<evidence type="ECO:0000259" key="8">
    <source>
        <dbReference type="Pfam" id="PF13359"/>
    </source>
</evidence>
<organism evidence="9">
    <name type="scientific">Zeugodacus cucurbitae</name>
    <name type="common">Melon fruit fly</name>
    <name type="synonym">Bactrocera cucurbitae</name>
    <dbReference type="NCBI Taxonomy" id="28588"/>
    <lineage>
        <taxon>Eukaryota</taxon>
        <taxon>Metazoa</taxon>
        <taxon>Ecdysozoa</taxon>
        <taxon>Arthropoda</taxon>
        <taxon>Hexapoda</taxon>
        <taxon>Insecta</taxon>
        <taxon>Pterygota</taxon>
        <taxon>Neoptera</taxon>
        <taxon>Endopterygota</taxon>
        <taxon>Diptera</taxon>
        <taxon>Brachycera</taxon>
        <taxon>Muscomorpha</taxon>
        <taxon>Tephritoidea</taxon>
        <taxon>Tephritidae</taxon>
        <taxon>Zeugodacus</taxon>
        <taxon>Zeugodacus</taxon>
    </lineage>
</organism>
<feature type="domain" description="DDE Tnp4" evidence="8">
    <location>
        <begin position="157"/>
        <end position="248"/>
    </location>
</feature>
<comment type="similarity">
    <text evidence="3">Belongs to the HARBI1 family.</text>
</comment>
<evidence type="ECO:0000256" key="7">
    <source>
        <dbReference type="ARBA" id="ARBA00023242"/>
    </source>
</evidence>
<dbReference type="GO" id="GO:0046872">
    <property type="term" value="F:metal ion binding"/>
    <property type="evidence" value="ECO:0007669"/>
    <property type="project" value="UniProtKB-KW"/>
</dbReference>
<comment type="subcellular location">
    <subcellularLocation>
        <location evidence="2">Nucleus</location>
    </subcellularLocation>
</comment>
<proteinExistence type="inferred from homology"/>
<keyword evidence="6" id="KW-0378">Hydrolase</keyword>
<gene>
    <name evidence="9" type="primary">harbi1_15</name>
    <name evidence="9" type="ORF">g.56203</name>
</gene>
<dbReference type="InterPro" id="IPR027806">
    <property type="entry name" value="HARBI1_dom"/>
</dbReference>
<dbReference type="PANTHER" id="PTHR22930:SF289">
    <property type="entry name" value="DDE TNP4 DOMAIN-CONTAINING PROTEIN-RELATED"/>
    <property type="match status" value="1"/>
</dbReference>
<dbReference type="EMBL" id="GBXI01006662">
    <property type="protein sequence ID" value="JAD07630.1"/>
    <property type="molecule type" value="Transcribed_RNA"/>
</dbReference>
<reference evidence="9" key="2">
    <citation type="journal article" date="2015" name="Gigascience">
        <title>Reconstructing a comprehensive transcriptome assembly of a white-pupal translocated strain of the pest fruit fly Bactrocera cucurbitae.</title>
        <authorList>
            <person name="Sim S.B."/>
            <person name="Calla B."/>
            <person name="Hall B."/>
            <person name="DeRego T."/>
            <person name="Geib S.M."/>
        </authorList>
    </citation>
    <scope>NUCLEOTIDE SEQUENCE</scope>
</reference>
<evidence type="ECO:0000256" key="1">
    <source>
        <dbReference type="ARBA" id="ARBA00001968"/>
    </source>
</evidence>
<evidence type="ECO:0000256" key="5">
    <source>
        <dbReference type="ARBA" id="ARBA00022723"/>
    </source>
</evidence>
<dbReference type="AlphaFoldDB" id="A0A0A1XA69"/>
<keyword evidence="4" id="KW-0540">Nuclease</keyword>
<dbReference type="PANTHER" id="PTHR22930">
    <property type="match status" value="1"/>
</dbReference>
<dbReference type="GO" id="GO:0004518">
    <property type="term" value="F:nuclease activity"/>
    <property type="evidence" value="ECO:0007669"/>
    <property type="project" value="UniProtKB-KW"/>
</dbReference>
<sequence length="249" mass="28791">MISTEFYFSSSSDDDEERRYMKVCRKRLRQNLNIFAIPDSMFENTFRLNKTAFQFVLEQINPKLKQITRKSAITPTQKLATALRFFAQGSYQLSVGNNFNLSLAQPTVSKIVSEVLNAMKTTICKDWVKLEISEAEVMSAKRYFYEKTDFPGVIGCVDGTHIKIIGPSKNIQHLYYNRKGFFSINVCDCKMRIRYLDARHPGSAHDSLIWNTSQVRRFLQEKQDAGERNSWILGDAGYPLELFLMTPYT</sequence>
<reference evidence="9" key="1">
    <citation type="submission" date="2014-11" db="EMBL/GenBank/DDBJ databases">
        <authorList>
            <person name="Geib S."/>
        </authorList>
    </citation>
    <scope>NUCLEOTIDE SEQUENCE</scope>
</reference>